<dbReference type="InterPro" id="IPR042769">
    <property type="entry name" value="SPATA6_fam"/>
</dbReference>
<organism evidence="2 3">
    <name type="scientific">Phrynosoma platyrhinos</name>
    <name type="common">Desert horned lizard</name>
    <dbReference type="NCBI Taxonomy" id="52577"/>
    <lineage>
        <taxon>Eukaryota</taxon>
        <taxon>Metazoa</taxon>
        <taxon>Chordata</taxon>
        <taxon>Craniata</taxon>
        <taxon>Vertebrata</taxon>
        <taxon>Euteleostomi</taxon>
        <taxon>Lepidosauria</taxon>
        <taxon>Squamata</taxon>
        <taxon>Bifurcata</taxon>
        <taxon>Unidentata</taxon>
        <taxon>Episquamata</taxon>
        <taxon>Toxicofera</taxon>
        <taxon>Iguania</taxon>
        <taxon>Phrynosomatidae</taxon>
        <taxon>Phrynosomatinae</taxon>
        <taxon>Phrynosoma</taxon>
    </lineage>
</organism>
<evidence type="ECO:0000256" key="1">
    <source>
        <dbReference type="SAM" id="MobiDB-lite"/>
    </source>
</evidence>
<feature type="compositionally biased region" description="Low complexity" evidence="1">
    <location>
        <begin position="211"/>
        <end position="221"/>
    </location>
</feature>
<gene>
    <name evidence="2" type="ORF">JD844_018020</name>
</gene>
<dbReference type="PANTHER" id="PTHR16435:SF3">
    <property type="entry name" value="SPERMATOGENESIS-ASSOCIATED PROTEIN 6"/>
    <property type="match status" value="1"/>
</dbReference>
<evidence type="ECO:0000313" key="3">
    <source>
        <dbReference type="Proteomes" id="UP000826234"/>
    </source>
</evidence>
<protein>
    <submittedName>
        <fullName evidence="2">Uncharacterized protein</fullName>
    </submittedName>
</protein>
<feature type="region of interest" description="Disordered" evidence="1">
    <location>
        <begin position="193"/>
        <end position="221"/>
    </location>
</feature>
<dbReference type="Proteomes" id="UP000826234">
    <property type="component" value="Unassembled WGS sequence"/>
</dbReference>
<dbReference type="EMBL" id="JAIPUX010005289">
    <property type="protein sequence ID" value="KAH0618635.1"/>
    <property type="molecule type" value="Genomic_DNA"/>
</dbReference>
<evidence type="ECO:0000313" key="2">
    <source>
        <dbReference type="EMBL" id="KAH0618635.1"/>
    </source>
</evidence>
<reference evidence="2 3" key="1">
    <citation type="journal article" date="2022" name="Gigascience">
        <title>A chromosome-level genome assembly and annotation of the desert horned lizard, Phrynosoma platyrhinos, provides insight into chromosomal rearrangements among reptiles.</title>
        <authorList>
            <person name="Koochekian N."/>
            <person name="Ascanio A."/>
            <person name="Farleigh K."/>
            <person name="Card D.C."/>
            <person name="Schield D.R."/>
            <person name="Castoe T.A."/>
            <person name="Jezkova T."/>
        </authorList>
    </citation>
    <scope>NUCLEOTIDE SEQUENCE [LARGE SCALE GENOMIC DNA]</scope>
    <source>
        <strain evidence="2">NK-2021</strain>
    </source>
</reference>
<proteinExistence type="predicted"/>
<accession>A0ABQ7SMV8</accession>
<dbReference type="PANTHER" id="PTHR16435">
    <property type="entry name" value="SPERMATOGENESIS-ASSOCIATED PROTEIN 6 SPATA6"/>
    <property type="match status" value="1"/>
</dbReference>
<name>A0ABQ7SMV8_PHRPL</name>
<keyword evidence="3" id="KW-1185">Reference proteome</keyword>
<sequence length="280" mass="31823">METAEDGPGIGEGDLERIIGSLQEKDFDGFSDNYDEHLMSSTQLHSTRLLTRSAPPSLQKYSSTPVLNRSSLRERYQKLPSWPIEYERCNSSQAVTFDLCFLSDMVHQDLILSTVGLETNHSPRFRSVWNTPVNGEEIHTRVKNILRTHSARQRLSFMGIILELLLSVSREEQPFLSSDDWVDIKDDSCLSKEESTKTSKTGVPSKKRNVSCIDSSSNSDLQSCSSIRQSIMVHLDNGDYWTSQAAEYKNKPHRAIFEDSLEKIYRNMYKKASGSISKNK</sequence>
<comment type="caution">
    <text evidence="2">The sequence shown here is derived from an EMBL/GenBank/DDBJ whole genome shotgun (WGS) entry which is preliminary data.</text>
</comment>